<dbReference type="PANTHER" id="PTHR22655:SF2">
    <property type="entry name" value="ATP-DEPENDENT RNA HELICASE TDRD12-RELATED"/>
    <property type="match status" value="1"/>
</dbReference>
<reference evidence="10 11" key="1">
    <citation type="submission" date="2020-08" db="EMBL/GenBank/DDBJ databases">
        <authorList>
            <person name="Hejnol A."/>
        </authorList>
    </citation>
    <scope>NUCLEOTIDE SEQUENCE [LARGE SCALE GENOMIC DNA]</scope>
</reference>
<feature type="domain" description="Tudor" evidence="9">
    <location>
        <begin position="2083"/>
        <end position="2146"/>
    </location>
</feature>
<comment type="caution">
    <text evidence="10">The sequence shown here is derived from an EMBL/GenBank/DDBJ whole genome shotgun (WGS) entry which is preliminary data.</text>
</comment>
<dbReference type="SUPFAM" id="SSF63748">
    <property type="entry name" value="Tudor/PWWP/MBT"/>
    <property type="match status" value="3"/>
</dbReference>
<evidence type="ECO:0000313" key="11">
    <source>
        <dbReference type="Proteomes" id="UP000549394"/>
    </source>
</evidence>
<evidence type="ECO:0000256" key="3">
    <source>
        <dbReference type="ARBA" id="ARBA00022741"/>
    </source>
</evidence>
<dbReference type="CDD" id="cd20435">
    <property type="entry name" value="Tudor_TDRD12_rpt2"/>
    <property type="match status" value="1"/>
</dbReference>
<evidence type="ECO:0000256" key="7">
    <source>
        <dbReference type="ARBA" id="ARBA00047984"/>
    </source>
</evidence>
<keyword evidence="3" id="KW-0547">Nucleotide-binding</keyword>
<feature type="compositionally biased region" description="Basic and acidic residues" evidence="8">
    <location>
        <begin position="1152"/>
        <end position="1167"/>
    </location>
</feature>
<feature type="compositionally biased region" description="Basic and acidic residues" evidence="8">
    <location>
        <begin position="769"/>
        <end position="794"/>
    </location>
</feature>
<dbReference type="EMBL" id="CAJFCJ010000025">
    <property type="protein sequence ID" value="CAD5125112.1"/>
    <property type="molecule type" value="Genomic_DNA"/>
</dbReference>
<dbReference type="EC" id="3.6.4.13" evidence="1"/>
<feature type="compositionally biased region" description="Basic and acidic residues" evidence="8">
    <location>
        <begin position="940"/>
        <end position="949"/>
    </location>
</feature>
<dbReference type="PANTHER" id="PTHR22655">
    <property type="entry name" value="ATP-DEPENDENT RNA HELICASE TDRD12-RELATED"/>
    <property type="match status" value="1"/>
</dbReference>
<dbReference type="OrthoDB" id="249932at2759"/>
<feature type="region of interest" description="Disordered" evidence="8">
    <location>
        <begin position="738"/>
        <end position="830"/>
    </location>
</feature>
<keyword evidence="5" id="KW-0347">Helicase</keyword>
<dbReference type="SMART" id="SM00333">
    <property type="entry name" value="TUDOR"/>
    <property type="match status" value="2"/>
</dbReference>
<dbReference type="GO" id="GO:0042078">
    <property type="term" value="P:germ-line stem cell division"/>
    <property type="evidence" value="ECO:0007669"/>
    <property type="project" value="TreeGrafter"/>
</dbReference>
<evidence type="ECO:0000256" key="4">
    <source>
        <dbReference type="ARBA" id="ARBA00022801"/>
    </source>
</evidence>
<feature type="region of interest" description="Disordered" evidence="8">
    <location>
        <begin position="931"/>
        <end position="959"/>
    </location>
</feature>
<feature type="compositionally biased region" description="Low complexity" evidence="8">
    <location>
        <begin position="385"/>
        <end position="394"/>
    </location>
</feature>
<sequence>MGLPTILPVEILKTNSPSKFEIRLLYDPKRRDSAAAFHKLKKEMDRYYSKPENDIVLKREDINKHSNFAAFSKQRGEWVRLARVCCFSEGNYGIQSSIQILCASHDYSFVRKIPLTTLRILPKKFLKVPQQSRCCSLYKLAPLELTRDQESSLFITKKVENWTFSAKNAFERMLDKEHTFFVHFIDVSDVNNQKVRLFFQQDSDNPEILEASEELVKAGYGIYEDDYEAEDYTEYIKNIILPVMNNSTSSDASKDESVIPKPKSVNKLLRKVARNEENENFITKTKRKDDQGLLYDLDYQIKEELDRISQKQRERSKAASSRNSNYTKVDVEDFLRKNQTNRPYFLPPAKSTIQLSKDKRNKEKRLSSGEKKDENKEDDVAKDVNNGINNGNANEETSKPKTEQAKADRIETEKTKSDQEEMEKSETDKGQGQIDKSETVKDETNKTKTEKDKKSPTKTIKVKAVKKKKNDKVATERNEIVRVIPKQRAAPIPNPTTFDFILKEKLKKYNYTCETTEEENKKHSSFVNTEKPKENSDNCHEILDDSAKIEISITSPDETSNSRSIAKGTESVKKPLAKIGSPPYLPNGHSTPIQADEKLFSFISDATLGESDSDITNDDRKCVLSDDESSDASLDNMVYGKKGRTFTAQKKLVNGIKNTNGPNYSDRYLLKTKTLPSIKTVSARNACQLNNETVVPIKLVPDRENKIGDKIVRKLKRDTVVTDRFESHINENNRVKVSKSVKEKLTSPQKVSSKENDSEQFNLKPKIRKSIEKSPSKKSKEEVQCESHMKKSFEDNSTNNSPSKKIDKPKYQSKTERISENGTTKNAGSFYTDENADRITEINILNWKKDKLAKNDNMKKTPKNGTQKSKFVRTRVKESKDNLLTKQPSSPKKDENNNTELKIETLPNYLNESFTVLGNKKYLINTSPIRMTPTSKSATKAKESIEKKSPKQTGDLDDPVNNELKRIKKIIVKKTKQKKIELENTEIDIKESVNNSSPKRIFQLTNPLKSLKPRKISSGLSIYNEDSSKITTEQTTEKCIYKKEQISENGTLQLSTRNCETKFKTKKIKQNQVSEEVTQPHEDHGSVVTERKRTNTNLLNSVNEMKTMIENLKKDTSSTSSLTNPKNKTESKKINNENLSSKDVNSSNVVTTDKEKEVSKKLKERKSVSKKSSSIIDDVDKGKKQKDDEIVENEEKRDIVASKSKIELNRECNTITNMAKKPGKIIRIKIKRKRTKSNSLINDENKNDEVDKEKMDTIQGESLKRENHIEVLEINKINQECEKKVADSHADNDNCNSIKDENATTNITESLVNNVQKDEHKLVEQADVTVNERRQKALFNAILEFLNNEKEKKLQKSTSALETKFAPDVQENSQKNCNGNGKSMEESLAENLTKICCYSLEKISEESKDHEKSTTKVLLDKSTDTTDLEETMSKLENDNTDLDFDSKLFEETLENEEPVVFREREVCLNLIENDCIKTLHTLERSPLKMPSSAAPSLFDDNVIIKFSNLNIKSRYRREKRSRRLSLKEHNKKIRNMLFGKGVIPYGRELAEPFVSASSSREIRLLAMLGRNGEISFSESVAWPLLLGSSSVFMVTPHRRSKDNIDMTFIIPIVRKLSEIKFKSSSPVFIVISQTWQCVESITSALRILTTENTLHAPKIVAACGNGISNDIDVLLLNGCDVLVCTASIFQLAIEKKSIRLDKTQFLCIHNAHLVLQLYKSSLEVFMKNWSFVLEKNESMIPQIALITDLLTEEVVCFFNTYMKTLKTHIFICNPTVAAVYAPLEYFFDCCDDEREIFTKIGKILLKVPNKRAVIYADSIKQADFLASVLNSKFSLQSKILNEGVIKSCLNEKNDSDTSEKIFVTIRGNSIPFYNAQILVFTYMPKQKEMYETLTLIYEALAKKIVKKITYDPEVSQTTDPSMYVFTREECMLQLPTVEKVMKAFNTEPPPKFLKWKSKHFPHSPETEKDGNELCHILLSYGKCYKFEKCGWRHKIVVQKDIPTPTMYQSNFHVSGKIRLIIVHLQNAISYYARILSYENEKGDVYSLHKEFYQLKVSLNNYFKEESNRIPLKTCCQEKTCTSACVQEGDLAALKLENETFVRVRVEEVQALQEEWKKGLIRVHLVDIGSYKEVHSSELLQLPPSLGIIPPQLMKVRLARVRPIDDFIQWPDNVTEFVTGEVLNKTMSAQVLIITCDTLVVDHLRVEVDLKTMGTTTPYDTIRRKLLDMNMAMSNPLHVTNLFRLFSKHIDTCSYGYTVHGEAVKLRQSSLKVGDVVRIVSAISPVNFFTRIVGSETKSLDDFLEKDDKDSLPIEVDWDAPTYVLAKWNNRWLRARVLERYDRTFKVLFIDNAECCEVFKSDIKCLKAKHLKKPFGAIHCILGNILCNRESKERVIEFLKITMNLKFEVTRLACNKRKSIYEVNLVNTDNKLKKFDLSCHLQANNFGTLDKRTFDSWFTVHLEQVHEKCHEKLRLFCGEVIYNTLNGAMEQFQLEDNLDNLITCSTIRCIKLSIDFFAKAVILSKRHDERIRLLDLFVNWITKYNGKRWKLFKEVNGLRYISHLNQLWPNLCKTTILNLSKYQGYNEVIFEDKQFFSTIRSIFRLDYMEEEGQYDFCKFFRTLMSHDNITSDSIKKVYHIGYIGTILDLLKVRVIEKKVRIYALKILHYIFQKFPDSIPFLASVSTSTLSELLLETSNSVIIPLVVRIFLLIEHSEFSKWSTEHKHRIIFKIHDEIDKISKEKDKAILETFMSIIKPPAMKKNVDNEEPKLLEKLPKVVKKEKPNSIVQNNRGKIFCRVNWSQSKHWLCVKLIIDDYEDGETNVTINGELLNIEIVCQNSIYKEEFELYREVKNAYFTCLKPRFLLLSVHKKLGLKWPQFLSKGKLEWIKGDLFSIMDSDNEYWSDEDENPILKKLPSIWRMSESIPMKIIKTQMDDLPDYSDTSQSDLSEIESVILD</sequence>
<keyword evidence="4" id="KW-0378">Hydrolase</keyword>
<evidence type="ECO:0000256" key="8">
    <source>
        <dbReference type="SAM" id="MobiDB-lite"/>
    </source>
</evidence>
<feature type="compositionally biased region" description="Basic and acidic residues" evidence="8">
    <location>
        <begin position="396"/>
        <end position="455"/>
    </location>
</feature>
<dbReference type="InterPro" id="IPR002999">
    <property type="entry name" value="Tudor"/>
</dbReference>
<protein>
    <recommendedName>
        <fullName evidence="1">RNA helicase</fullName>
        <ecNumber evidence="1">3.6.4.13</ecNumber>
    </recommendedName>
</protein>
<evidence type="ECO:0000259" key="9">
    <source>
        <dbReference type="SMART" id="SM00333"/>
    </source>
</evidence>
<comment type="catalytic activity">
    <reaction evidence="7">
        <text>ATP + H2O = ADP + phosphate + H(+)</text>
        <dbReference type="Rhea" id="RHEA:13065"/>
        <dbReference type="ChEBI" id="CHEBI:15377"/>
        <dbReference type="ChEBI" id="CHEBI:15378"/>
        <dbReference type="ChEBI" id="CHEBI:30616"/>
        <dbReference type="ChEBI" id="CHEBI:43474"/>
        <dbReference type="ChEBI" id="CHEBI:456216"/>
        <dbReference type="EC" id="3.6.4.13"/>
    </reaction>
</comment>
<name>A0A7I8WAE1_9ANNE</name>
<feature type="region of interest" description="Disordered" evidence="8">
    <location>
        <begin position="1068"/>
        <end position="1089"/>
    </location>
</feature>
<dbReference type="Pfam" id="PF00567">
    <property type="entry name" value="TUDOR"/>
    <property type="match status" value="2"/>
</dbReference>
<dbReference type="InterPro" id="IPR035437">
    <property type="entry name" value="SNase_OB-fold_sf"/>
</dbReference>
<dbReference type="InterPro" id="IPR008978">
    <property type="entry name" value="HSP20-like_chaperone"/>
</dbReference>
<dbReference type="CDD" id="cd20379">
    <property type="entry name" value="Tudor_dTUD-like"/>
    <property type="match status" value="1"/>
</dbReference>
<gene>
    <name evidence="10" type="ORF">DGYR_LOCUS12550</name>
</gene>
<feature type="compositionally biased region" description="Basic residues" evidence="8">
    <location>
        <begin position="460"/>
        <end position="470"/>
    </location>
</feature>
<organism evidence="10 11">
    <name type="scientific">Dimorphilus gyrociliatus</name>
    <dbReference type="NCBI Taxonomy" id="2664684"/>
    <lineage>
        <taxon>Eukaryota</taxon>
        <taxon>Metazoa</taxon>
        <taxon>Spiralia</taxon>
        <taxon>Lophotrochozoa</taxon>
        <taxon>Annelida</taxon>
        <taxon>Polychaeta</taxon>
        <taxon>Polychaeta incertae sedis</taxon>
        <taxon>Dinophilidae</taxon>
        <taxon>Dimorphilus</taxon>
    </lineage>
</organism>
<dbReference type="Proteomes" id="UP000549394">
    <property type="component" value="Unassembled WGS sequence"/>
</dbReference>
<dbReference type="GO" id="GO:0005524">
    <property type="term" value="F:ATP binding"/>
    <property type="evidence" value="ECO:0007669"/>
    <property type="project" value="UniProtKB-KW"/>
</dbReference>
<feature type="domain" description="Tudor" evidence="9">
    <location>
        <begin position="2315"/>
        <end position="2370"/>
    </location>
</feature>
<dbReference type="SUPFAM" id="SSF49764">
    <property type="entry name" value="HSP20-like chaperones"/>
    <property type="match status" value="1"/>
</dbReference>
<accession>A0A7I8WAE1</accession>
<feature type="compositionally biased region" description="Basic and acidic residues" evidence="8">
    <location>
        <begin position="804"/>
        <end position="819"/>
    </location>
</feature>
<feature type="region of interest" description="Disordered" evidence="8">
    <location>
        <begin position="515"/>
        <end position="537"/>
    </location>
</feature>
<feature type="compositionally biased region" description="Basic and acidic residues" evidence="8">
    <location>
        <begin position="1078"/>
        <end position="1089"/>
    </location>
</feature>
<evidence type="ECO:0000256" key="5">
    <source>
        <dbReference type="ARBA" id="ARBA00022806"/>
    </source>
</evidence>
<feature type="region of interest" description="Disordered" evidence="8">
    <location>
        <begin position="340"/>
        <end position="474"/>
    </location>
</feature>
<feature type="compositionally biased region" description="Basic and acidic residues" evidence="8">
    <location>
        <begin position="1178"/>
        <end position="1190"/>
    </location>
</feature>
<feature type="compositionally biased region" description="Basic and acidic residues" evidence="8">
    <location>
        <begin position="356"/>
        <end position="382"/>
    </location>
</feature>
<feature type="compositionally biased region" description="Polar residues" evidence="8">
    <location>
        <begin position="820"/>
        <end position="829"/>
    </location>
</feature>
<evidence type="ECO:0000313" key="10">
    <source>
        <dbReference type="EMBL" id="CAD5125112.1"/>
    </source>
</evidence>
<dbReference type="Gene3D" id="2.40.50.90">
    <property type="match status" value="2"/>
</dbReference>
<keyword evidence="11" id="KW-1185">Reference proteome</keyword>
<evidence type="ECO:0000256" key="6">
    <source>
        <dbReference type="ARBA" id="ARBA00022840"/>
    </source>
</evidence>
<proteinExistence type="predicted"/>
<keyword evidence="2" id="KW-0677">Repeat</keyword>
<dbReference type="SUPFAM" id="SSF52540">
    <property type="entry name" value="P-loop containing nucleoside triphosphate hydrolases"/>
    <property type="match status" value="1"/>
</dbReference>
<feature type="compositionally biased region" description="Polar residues" evidence="8">
    <location>
        <begin position="1136"/>
        <end position="1151"/>
    </location>
</feature>
<dbReference type="Gene3D" id="2.30.30.140">
    <property type="match status" value="3"/>
</dbReference>
<dbReference type="Gene3D" id="3.40.50.300">
    <property type="entry name" value="P-loop containing nucleotide triphosphate hydrolases"/>
    <property type="match status" value="1"/>
</dbReference>
<evidence type="ECO:0000256" key="2">
    <source>
        <dbReference type="ARBA" id="ARBA00022737"/>
    </source>
</evidence>
<dbReference type="InterPro" id="IPR027417">
    <property type="entry name" value="P-loop_NTPase"/>
</dbReference>
<dbReference type="GO" id="GO:0003724">
    <property type="term" value="F:RNA helicase activity"/>
    <property type="evidence" value="ECO:0007669"/>
    <property type="project" value="UniProtKB-EC"/>
</dbReference>
<feature type="region of interest" description="Disordered" evidence="8">
    <location>
        <begin position="1112"/>
        <end position="1190"/>
    </location>
</feature>
<keyword evidence="6" id="KW-0067">ATP-binding</keyword>
<dbReference type="GO" id="GO:0016787">
    <property type="term" value="F:hydrolase activity"/>
    <property type="evidence" value="ECO:0007669"/>
    <property type="project" value="UniProtKB-KW"/>
</dbReference>
<evidence type="ECO:0000256" key="1">
    <source>
        <dbReference type="ARBA" id="ARBA00012552"/>
    </source>
</evidence>
<feature type="region of interest" description="Disordered" evidence="8">
    <location>
        <begin position="853"/>
        <end position="900"/>
    </location>
</feature>